<dbReference type="Proteomes" id="UP000298327">
    <property type="component" value="Unassembled WGS sequence"/>
</dbReference>
<comment type="caution">
    <text evidence="2">The sequence shown here is derived from an EMBL/GenBank/DDBJ whole genome shotgun (WGS) entry which is preliminary data.</text>
</comment>
<evidence type="ECO:0000256" key="1">
    <source>
        <dbReference type="SAM" id="MobiDB-lite"/>
    </source>
</evidence>
<evidence type="ECO:0000313" key="3">
    <source>
        <dbReference type="Proteomes" id="UP000298327"/>
    </source>
</evidence>
<dbReference type="EMBL" id="SEOQ01000241">
    <property type="protein sequence ID" value="TFY66511.1"/>
    <property type="molecule type" value="Genomic_DNA"/>
</dbReference>
<name>A0A4Y9YY70_9AGAM</name>
<proteinExistence type="predicted"/>
<keyword evidence="3" id="KW-1185">Reference proteome</keyword>
<protein>
    <submittedName>
        <fullName evidence="2">Uncharacterized protein</fullName>
    </submittedName>
</protein>
<evidence type="ECO:0000313" key="2">
    <source>
        <dbReference type="EMBL" id="TFY66511.1"/>
    </source>
</evidence>
<dbReference type="AlphaFoldDB" id="A0A4Y9YY70"/>
<feature type="region of interest" description="Disordered" evidence="1">
    <location>
        <begin position="29"/>
        <end position="55"/>
    </location>
</feature>
<feature type="compositionally biased region" description="Low complexity" evidence="1">
    <location>
        <begin position="36"/>
        <end position="53"/>
    </location>
</feature>
<sequence>MKGSKRDASEGERRFGRYQLKPRTVEFLHDPRMDGLRSSPRPSLSVRLSSPSLENSYSRSRYPFNLHDVQDHAHDTLTVATIVQTPSLVRKCLRLRVQARAVRDWRQPPGVIVPVRLVPCASRSRPCRVVARRSTAAVCGPRVKAARQLGRAGLAPRLRVYAVDELAKGLPPLDDPGPCVLQKDVAFREHGGRRCLLYVWATLARTRGYGKLHDVRNAKEVKVNPDFLESDVVVNGEESAAR</sequence>
<reference evidence="2 3" key="1">
    <citation type="submission" date="2019-02" db="EMBL/GenBank/DDBJ databases">
        <title>Genome sequencing of the rare red list fungi Dentipellis fragilis.</title>
        <authorList>
            <person name="Buettner E."/>
            <person name="Kellner H."/>
        </authorList>
    </citation>
    <scope>NUCLEOTIDE SEQUENCE [LARGE SCALE GENOMIC DNA]</scope>
    <source>
        <strain evidence="2 3">DSM 105465</strain>
    </source>
</reference>
<organism evidence="2 3">
    <name type="scientific">Dentipellis fragilis</name>
    <dbReference type="NCBI Taxonomy" id="205917"/>
    <lineage>
        <taxon>Eukaryota</taxon>
        <taxon>Fungi</taxon>
        <taxon>Dikarya</taxon>
        <taxon>Basidiomycota</taxon>
        <taxon>Agaricomycotina</taxon>
        <taxon>Agaricomycetes</taxon>
        <taxon>Russulales</taxon>
        <taxon>Hericiaceae</taxon>
        <taxon>Dentipellis</taxon>
    </lineage>
</organism>
<gene>
    <name evidence="2" type="ORF">EVG20_g4585</name>
</gene>
<accession>A0A4Y9YY70</accession>